<evidence type="ECO:0000256" key="11">
    <source>
        <dbReference type="RuleBase" id="RU003783"/>
    </source>
</evidence>
<evidence type="ECO:0000256" key="4">
    <source>
        <dbReference type="ARBA" id="ARBA00022679"/>
    </source>
</evidence>
<dbReference type="Pfam" id="PF01715">
    <property type="entry name" value="IPPT"/>
    <property type="match status" value="1"/>
</dbReference>
<comment type="function">
    <text evidence="2 10 12">Catalyzes the transfer of a dimethylallyl group onto the adenine at position 37 in tRNAs that read codons beginning with uridine, leading to the formation of N6-(dimethylallyl)adenosine (i(6)A).</text>
</comment>
<feature type="site" description="Interaction with substrate tRNA" evidence="10">
    <location>
        <position position="105"/>
    </location>
</feature>
<feature type="site" description="Interaction with substrate tRNA" evidence="10">
    <location>
        <position position="127"/>
    </location>
</feature>
<evidence type="ECO:0000256" key="9">
    <source>
        <dbReference type="ARBA" id="ARBA00049563"/>
    </source>
</evidence>
<feature type="binding site" evidence="10">
    <location>
        <begin position="16"/>
        <end position="21"/>
    </location>
    <ligand>
        <name>substrate</name>
    </ligand>
</feature>
<evidence type="ECO:0000256" key="2">
    <source>
        <dbReference type="ARBA" id="ARBA00003213"/>
    </source>
</evidence>
<dbReference type="PANTHER" id="PTHR11088">
    <property type="entry name" value="TRNA DIMETHYLALLYLTRANSFERASE"/>
    <property type="match status" value="1"/>
</dbReference>
<comment type="caution">
    <text evidence="10">Lacks conserved residue(s) required for the propagation of feature annotation.</text>
</comment>
<protein>
    <recommendedName>
        <fullName evidence="10">tRNA dimethylallyltransferase</fullName>
        <ecNumber evidence="10">2.5.1.75</ecNumber>
    </recommendedName>
    <alternativeName>
        <fullName evidence="10">Dimethylallyl diphosphate:tRNA dimethylallyltransferase</fullName>
        <shortName evidence="10">DMAPP:tRNA dimethylallyltransferase</shortName>
        <shortName evidence="10">DMATase</shortName>
    </alternativeName>
    <alternativeName>
        <fullName evidence="10">Isopentenyl-diphosphate:tRNA isopentenyltransferase</fullName>
        <shortName evidence="10">IPP transferase</shortName>
        <shortName evidence="10">IPPT</shortName>
        <shortName evidence="10">IPTase</shortName>
    </alternativeName>
</protein>
<dbReference type="InterPro" id="IPR027417">
    <property type="entry name" value="P-loop_NTPase"/>
</dbReference>
<dbReference type="EC" id="2.5.1.75" evidence="10"/>
<evidence type="ECO:0000256" key="8">
    <source>
        <dbReference type="ARBA" id="ARBA00022842"/>
    </source>
</evidence>
<dbReference type="Gene3D" id="3.40.50.300">
    <property type="entry name" value="P-loop containing nucleotide triphosphate hydrolases"/>
    <property type="match status" value="1"/>
</dbReference>
<feature type="binding site" evidence="10">
    <location>
        <begin position="14"/>
        <end position="21"/>
    </location>
    <ligand>
        <name>ATP</name>
        <dbReference type="ChEBI" id="CHEBI:30616"/>
    </ligand>
</feature>
<evidence type="ECO:0000256" key="1">
    <source>
        <dbReference type="ARBA" id="ARBA00001946"/>
    </source>
</evidence>
<evidence type="ECO:0000256" key="12">
    <source>
        <dbReference type="RuleBase" id="RU003784"/>
    </source>
</evidence>
<dbReference type="InterPro" id="IPR039657">
    <property type="entry name" value="Dimethylallyltransferase"/>
</dbReference>
<comment type="similarity">
    <text evidence="3 10 13">Belongs to the IPP transferase family.</text>
</comment>
<reference evidence="15" key="1">
    <citation type="journal article" date="2019" name="Int. J. Syst. Evol. Microbiol.">
        <title>The Global Catalogue of Microorganisms (GCM) 10K type strain sequencing project: providing services to taxonomists for standard genome sequencing and annotation.</title>
        <authorList>
            <consortium name="The Broad Institute Genomics Platform"/>
            <consortium name="The Broad Institute Genome Sequencing Center for Infectious Disease"/>
            <person name="Wu L."/>
            <person name="Ma J."/>
        </authorList>
    </citation>
    <scope>NUCLEOTIDE SEQUENCE [LARGE SCALE GENOMIC DNA]</scope>
    <source>
        <strain evidence="15">CGMCC 1.15342</strain>
    </source>
</reference>
<keyword evidence="7 10" id="KW-0067">ATP-binding</keyword>
<dbReference type="EMBL" id="BMIK01000022">
    <property type="protein sequence ID" value="GGC44943.1"/>
    <property type="molecule type" value="Genomic_DNA"/>
</dbReference>
<dbReference type="HAMAP" id="MF_00185">
    <property type="entry name" value="IPP_trans"/>
    <property type="match status" value="1"/>
</dbReference>
<organism evidence="14 15">
    <name type="scientific">Parapedobacter defluvii</name>
    <dbReference type="NCBI Taxonomy" id="2045106"/>
    <lineage>
        <taxon>Bacteria</taxon>
        <taxon>Pseudomonadati</taxon>
        <taxon>Bacteroidota</taxon>
        <taxon>Sphingobacteriia</taxon>
        <taxon>Sphingobacteriales</taxon>
        <taxon>Sphingobacteriaceae</taxon>
        <taxon>Parapedobacter</taxon>
    </lineage>
</organism>
<evidence type="ECO:0000256" key="7">
    <source>
        <dbReference type="ARBA" id="ARBA00022840"/>
    </source>
</evidence>
<sequence>MEHAAAKTLVCVVGPTAIGKTAVAIQLAQHLQTVILSADSRQFYREMNIGTAKPTPEELAAVPHYFVNSHRLTDLYSAGDFERDALQLLKELFARHDVVLLVGGSGLFVDAVCRGLDDLPQPLPGVRDQLNRLYADKGLPYLQQRLKEVDPLYYQEVDIYNPQRVIRALEVHESTGQPFSHFRKQQRSNRPFQIHKLGLNTDRQNLYQRINARVDAMMDAGLLEEVASLLPYRNLPPLQTVGYAELFEYLDGNCALEEAVDRIKQNTRRYAKRQLTWFRKDPLTQWFEPTDVAEMKAYITGD</sequence>
<keyword evidence="5 10" id="KW-0819">tRNA processing</keyword>
<proteinExistence type="inferred from homology"/>
<comment type="cofactor">
    <cofactor evidence="1 10">
        <name>Mg(2+)</name>
        <dbReference type="ChEBI" id="CHEBI:18420"/>
    </cofactor>
</comment>
<evidence type="ECO:0000256" key="13">
    <source>
        <dbReference type="RuleBase" id="RU003785"/>
    </source>
</evidence>
<comment type="caution">
    <text evidence="14">The sequence shown here is derived from an EMBL/GenBank/DDBJ whole genome shotgun (WGS) entry which is preliminary data.</text>
</comment>
<dbReference type="PANTHER" id="PTHR11088:SF60">
    <property type="entry name" value="TRNA DIMETHYLALLYLTRANSFERASE"/>
    <property type="match status" value="1"/>
</dbReference>
<accession>A0ABQ1MQH9</accession>
<evidence type="ECO:0000256" key="3">
    <source>
        <dbReference type="ARBA" id="ARBA00005842"/>
    </source>
</evidence>
<evidence type="ECO:0000313" key="15">
    <source>
        <dbReference type="Proteomes" id="UP000597338"/>
    </source>
</evidence>
<keyword evidence="4 10" id="KW-0808">Transferase</keyword>
<dbReference type="Proteomes" id="UP000597338">
    <property type="component" value="Unassembled WGS sequence"/>
</dbReference>
<feature type="region of interest" description="Interaction with substrate tRNA" evidence="10">
    <location>
        <begin position="163"/>
        <end position="167"/>
    </location>
</feature>
<dbReference type="SUPFAM" id="SSF52540">
    <property type="entry name" value="P-loop containing nucleoside triphosphate hydrolases"/>
    <property type="match status" value="2"/>
</dbReference>
<comment type="subunit">
    <text evidence="10">Monomer.</text>
</comment>
<evidence type="ECO:0000256" key="5">
    <source>
        <dbReference type="ARBA" id="ARBA00022694"/>
    </source>
</evidence>
<name>A0ABQ1MQH9_9SPHI</name>
<feature type="region of interest" description="Interaction with substrate tRNA" evidence="10">
    <location>
        <begin position="39"/>
        <end position="42"/>
    </location>
</feature>
<keyword evidence="8 10" id="KW-0460">Magnesium</keyword>
<keyword evidence="15" id="KW-1185">Reference proteome</keyword>
<dbReference type="NCBIfam" id="TIGR00174">
    <property type="entry name" value="miaA"/>
    <property type="match status" value="1"/>
</dbReference>
<evidence type="ECO:0000256" key="10">
    <source>
        <dbReference type="HAMAP-Rule" id="MF_00185"/>
    </source>
</evidence>
<evidence type="ECO:0000313" key="14">
    <source>
        <dbReference type="EMBL" id="GGC44943.1"/>
    </source>
</evidence>
<dbReference type="Gene3D" id="1.10.20.140">
    <property type="match status" value="1"/>
</dbReference>
<dbReference type="InterPro" id="IPR018022">
    <property type="entry name" value="IPT"/>
</dbReference>
<keyword evidence="6 10" id="KW-0547">Nucleotide-binding</keyword>
<comment type="catalytic activity">
    <reaction evidence="9 10 11">
        <text>adenosine(37) in tRNA + dimethylallyl diphosphate = N(6)-dimethylallyladenosine(37) in tRNA + diphosphate</text>
        <dbReference type="Rhea" id="RHEA:26482"/>
        <dbReference type="Rhea" id="RHEA-COMP:10162"/>
        <dbReference type="Rhea" id="RHEA-COMP:10375"/>
        <dbReference type="ChEBI" id="CHEBI:33019"/>
        <dbReference type="ChEBI" id="CHEBI:57623"/>
        <dbReference type="ChEBI" id="CHEBI:74411"/>
        <dbReference type="ChEBI" id="CHEBI:74415"/>
        <dbReference type="EC" id="2.5.1.75"/>
    </reaction>
</comment>
<dbReference type="RefSeq" id="WP_188753387.1">
    <property type="nucleotide sequence ID" value="NZ_BMIK01000022.1"/>
</dbReference>
<gene>
    <name evidence="14" type="primary">miaA1</name>
    <name evidence="10" type="synonym">miaA</name>
    <name evidence="14" type="ORF">GCM10011386_41520</name>
</gene>
<evidence type="ECO:0000256" key="6">
    <source>
        <dbReference type="ARBA" id="ARBA00022741"/>
    </source>
</evidence>